<organism evidence="3 4">
    <name type="scientific">Ancylostoma ceylanicum</name>
    <dbReference type="NCBI Taxonomy" id="53326"/>
    <lineage>
        <taxon>Eukaryota</taxon>
        <taxon>Metazoa</taxon>
        <taxon>Ecdysozoa</taxon>
        <taxon>Nematoda</taxon>
        <taxon>Chromadorea</taxon>
        <taxon>Rhabditida</taxon>
        <taxon>Rhabditina</taxon>
        <taxon>Rhabditomorpha</taxon>
        <taxon>Strongyloidea</taxon>
        <taxon>Ancylostomatidae</taxon>
        <taxon>Ancylostomatinae</taxon>
        <taxon>Ancylostoma</taxon>
    </lineage>
</organism>
<keyword evidence="2" id="KW-1133">Transmembrane helix</keyword>
<dbReference type="GO" id="GO:0007606">
    <property type="term" value="P:sensory perception of chemical stimulus"/>
    <property type="evidence" value="ECO:0007669"/>
    <property type="project" value="InterPro"/>
</dbReference>
<comment type="caution">
    <text evidence="3">The sequence shown here is derived from an EMBL/GenBank/DDBJ whole genome shotgun (WGS) entry which is preliminary data.</text>
</comment>
<gene>
    <name evidence="3" type="primary">Acey_s0323.g2509</name>
    <name evidence="3" type="ORF">Y032_0323g2509</name>
</gene>
<keyword evidence="2" id="KW-0812">Transmembrane</keyword>
<dbReference type="GO" id="GO:0016020">
    <property type="term" value="C:membrane"/>
    <property type="evidence" value="ECO:0007669"/>
    <property type="project" value="InterPro"/>
</dbReference>
<dbReference type="PANTHER" id="PTHR23128">
    <property type="entry name" value="SERPENTINE RECEPTOR, CLASS E (EPSILON)-RELATED"/>
    <property type="match status" value="1"/>
</dbReference>
<evidence type="ECO:0000313" key="3">
    <source>
        <dbReference type="EMBL" id="EYB84110.1"/>
    </source>
</evidence>
<dbReference type="AlphaFoldDB" id="A0A016S0F9"/>
<dbReference type="PANTHER" id="PTHR23128:SF132">
    <property type="entry name" value="SERPENTINE RECEPTOR, CLASS E (EPSILON)-RELATED"/>
    <property type="match status" value="1"/>
</dbReference>
<dbReference type="Proteomes" id="UP000024635">
    <property type="component" value="Unassembled WGS sequence"/>
</dbReference>
<evidence type="ECO:0000313" key="4">
    <source>
        <dbReference type="Proteomes" id="UP000024635"/>
    </source>
</evidence>
<evidence type="ECO:0008006" key="5">
    <source>
        <dbReference type="Google" id="ProtNLM"/>
    </source>
</evidence>
<feature type="transmembrane region" description="Helical" evidence="2">
    <location>
        <begin position="7"/>
        <end position="31"/>
    </location>
</feature>
<keyword evidence="2" id="KW-0472">Membrane</keyword>
<comment type="similarity">
    <text evidence="1">Belongs to the nematode receptor-like protein sre family.</text>
</comment>
<evidence type="ECO:0000256" key="1">
    <source>
        <dbReference type="ARBA" id="ARBA00006803"/>
    </source>
</evidence>
<reference evidence="4" key="1">
    <citation type="journal article" date="2015" name="Nat. Genet.">
        <title>The genome and transcriptome of the zoonotic hookworm Ancylostoma ceylanicum identify infection-specific gene families.</title>
        <authorList>
            <person name="Schwarz E.M."/>
            <person name="Hu Y."/>
            <person name="Antoshechkin I."/>
            <person name="Miller M.M."/>
            <person name="Sternberg P.W."/>
            <person name="Aroian R.V."/>
        </authorList>
    </citation>
    <scope>NUCLEOTIDE SEQUENCE</scope>
    <source>
        <strain evidence="4">HY135</strain>
    </source>
</reference>
<sequence length="220" mass="24393">MATREGVSVFTILAFLHLELMLFVFSNGMSLFVPAIFPSEETLNGWPVFKLFYALELLSIFATFPGAALLVHALGKSLQLFHKNLIRVAQVHLVALTISGASRVFIFLYDINFVNRSSSFDALLFILFVVRFICLCSLMTLIPAVITERSFASRYINDYESTTRPWISSLVNISSLVLSTIYYVLVGNSSGVSSSLALAATSLTHLGYGTKWMRYSCSSP</sequence>
<feature type="transmembrane region" description="Helical" evidence="2">
    <location>
        <begin position="91"/>
        <end position="111"/>
    </location>
</feature>
<evidence type="ECO:0000256" key="2">
    <source>
        <dbReference type="SAM" id="Phobius"/>
    </source>
</evidence>
<dbReference type="Pfam" id="PF03125">
    <property type="entry name" value="Sre"/>
    <property type="match status" value="1"/>
</dbReference>
<keyword evidence="4" id="KW-1185">Reference proteome</keyword>
<feature type="transmembrane region" description="Helical" evidence="2">
    <location>
        <begin position="166"/>
        <end position="185"/>
    </location>
</feature>
<feature type="transmembrane region" description="Helical" evidence="2">
    <location>
        <begin position="51"/>
        <end position="71"/>
    </location>
</feature>
<name>A0A016S0F9_9BILA</name>
<dbReference type="InterPro" id="IPR004151">
    <property type="entry name" value="7TM_GPCR_serpentine_rcpt_Sre"/>
</dbReference>
<protein>
    <recommendedName>
        <fullName evidence="5">7TM GPCR serpentine receptor class x (Srx) domain-containing protein</fullName>
    </recommendedName>
</protein>
<accession>A0A016S0F9</accession>
<dbReference type="OrthoDB" id="5865733at2759"/>
<dbReference type="EMBL" id="JARK01001659">
    <property type="protein sequence ID" value="EYB84110.1"/>
    <property type="molecule type" value="Genomic_DNA"/>
</dbReference>
<proteinExistence type="inferred from homology"/>
<feature type="transmembrane region" description="Helical" evidence="2">
    <location>
        <begin position="123"/>
        <end position="146"/>
    </location>
</feature>